<comment type="caution">
    <text evidence="2">The sequence shown here is derived from an EMBL/GenBank/DDBJ whole genome shotgun (WGS) entry which is preliminary data.</text>
</comment>
<accession>A0AAV8ULR2</accession>
<evidence type="ECO:0000313" key="2">
    <source>
        <dbReference type="EMBL" id="KAJ8903515.1"/>
    </source>
</evidence>
<feature type="region of interest" description="Disordered" evidence="1">
    <location>
        <begin position="125"/>
        <end position="161"/>
    </location>
</feature>
<reference evidence="2 3" key="1">
    <citation type="journal article" date="2023" name="Nat. Commun.">
        <title>Origin of minicircular mitochondrial genomes in red algae.</title>
        <authorList>
            <person name="Lee Y."/>
            <person name="Cho C.H."/>
            <person name="Lee Y.M."/>
            <person name="Park S.I."/>
            <person name="Yang J.H."/>
            <person name="West J.A."/>
            <person name="Bhattacharya D."/>
            <person name="Yoon H.S."/>
        </authorList>
    </citation>
    <scope>NUCLEOTIDE SEQUENCE [LARGE SCALE GENOMIC DNA]</scope>
    <source>
        <strain evidence="2 3">CCMP1338</strain>
        <tissue evidence="2">Whole cell</tissue>
    </source>
</reference>
<dbReference type="EMBL" id="JAMWBK010000007">
    <property type="protein sequence ID" value="KAJ8903515.1"/>
    <property type="molecule type" value="Genomic_DNA"/>
</dbReference>
<sequence>MSSADTEGEIRREGGGIIGAGCISAGLHDSLRRSLKIQIEEREKKTAEERLGRFGTQALVGACERLYITGRPRTPPPDHNVENSTSREPEHVETPVVKFSKPTTTFGDLASDSVVGEGFGGAVSGVPARHSSRRNKNVVDSATPGSSIVKRRSRDSRKFAGSLAEEEKKIFVPRMSEEQTEEALEGVINELKRQLISRKRRCKAEVNLEDTDDGEESRTGREDEDDADLSFMFSSVALTTSEAQVRGFNPYIL</sequence>
<evidence type="ECO:0000313" key="3">
    <source>
        <dbReference type="Proteomes" id="UP001157974"/>
    </source>
</evidence>
<feature type="compositionally biased region" description="Basic and acidic residues" evidence="1">
    <location>
        <begin position="79"/>
        <end position="93"/>
    </location>
</feature>
<proteinExistence type="predicted"/>
<dbReference type="Proteomes" id="UP001157974">
    <property type="component" value="Unassembled WGS sequence"/>
</dbReference>
<protein>
    <submittedName>
        <fullName evidence="2">Uncharacterized protein</fullName>
    </submittedName>
</protein>
<keyword evidence="3" id="KW-1185">Reference proteome</keyword>
<dbReference type="AlphaFoldDB" id="A0AAV8ULR2"/>
<gene>
    <name evidence="2" type="ORF">NDN08_004621</name>
</gene>
<evidence type="ECO:0000256" key="1">
    <source>
        <dbReference type="SAM" id="MobiDB-lite"/>
    </source>
</evidence>
<feature type="region of interest" description="Disordered" evidence="1">
    <location>
        <begin position="68"/>
        <end position="94"/>
    </location>
</feature>
<organism evidence="2 3">
    <name type="scientific">Rhodosorus marinus</name>
    <dbReference type="NCBI Taxonomy" id="101924"/>
    <lineage>
        <taxon>Eukaryota</taxon>
        <taxon>Rhodophyta</taxon>
        <taxon>Stylonematophyceae</taxon>
        <taxon>Stylonematales</taxon>
        <taxon>Stylonemataceae</taxon>
        <taxon>Rhodosorus</taxon>
    </lineage>
</organism>
<name>A0AAV8ULR2_9RHOD</name>